<dbReference type="EMBL" id="CP015378">
    <property type="protein sequence ID" value="ANC78456.1"/>
    <property type="molecule type" value="Genomic_DNA"/>
</dbReference>
<evidence type="ECO:0000313" key="13">
    <source>
        <dbReference type="EMBL" id="ANC78456.1"/>
    </source>
</evidence>
<dbReference type="InterPro" id="IPR017926">
    <property type="entry name" value="GATASE"/>
</dbReference>
<evidence type="ECO:0000256" key="10">
    <source>
        <dbReference type="HAMAP-Rule" id="MF_00278"/>
    </source>
</evidence>
<organism evidence="13 14">
    <name type="scientific">Fictibacillus phosphorivorans</name>
    <dbReference type="NCBI Taxonomy" id="1221500"/>
    <lineage>
        <taxon>Bacteria</taxon>
        <taxon>Bacillati</taxon>
        <taxon>Bacillota</taxon>
        <taxon>Bacilli</taxon>
        <taxon>Bacillales</taxon>
        <taxon>Fictibacillaceae</taxon>
        <taxon>Fictibacillus</taxon>
    </lineage>
</organism>
<dbReference type="CDD" id="cd01748">
    <property type="entry name" value="GATase1_IGP_Synthase"/>
    <property type="match status" value="1"/>
</dbReference>
<feature type="active site" description="Nucleophile" evidence="10 11">
    <location>
        <position position="79"/>
    </location>
</feature>
<dbReference type="EC" id="4.3.2.10" evidence="10"/>
<feature type="domain" description="Glutamine amidotransferase" evidence="12">
    <location>
        <begin position="4"/>
        <end position="204"/>
    </location>
</feature>
<keyword evidence="6 10" id="KW-0368">Histidine biosynthesis</keyword>
<evidence type="ECO:0000256" key="1">
    <source>
        <dbReference type="ARBA" id="ARBA00005091"/>
    </source>
</evidence>
<keyword evidence="4 10" id="KW-0378">Hydrolase</keyword>
<feature type="active site" evidence="10 11">
    <location>
        <position position="190"/>
    </location>
</feature>
<sequence>MIGIIDYGMGNLHSVCSALKRINQPYILSGDPEELKKTDGLLLPGVGSFKDAMSELEKTGLADFIKNEVTNGKPLMGICLGMQLLFDESSENGLTKGLGLLPGRVERFLGKTSDGRSYKVPHMGWNDLNFLQSDQPLVKGIDEGYVYFVHSFVVQTENREVLAAIAQYEDVEVPAVVGSGRIMGTQFHPEKSSETGMSMLQNFCRFVEEGKQR</sequence>
<dbReference type="RefSeq" id="WP_066397636.1">
    <property type="nucleotide sequence ID" value="NZ_CP015378.1"/>
</dbReference>
<comment type="subunit">
    <text evidence="2 10">Heterodimer of HisH and HisF.</text>
</comment>
<dbReference type="PIRSF" id="PIRSF000495">
    <property type="entry name" value="Amidotransf_hisH"/>
    <property type="match status" value="1"/>
</dbReference>
<evidence type="ECO:0000313" key="14">
    <source>
        <dbReference type="Proteomes" id="UP000076623"/>
    </source>
</evidence>
<dbReference type="PROSITE" id="PS51273">
    <property type="entry name" value="GATASE_TYPE_1"/>
    <property type="match status" value="1"/>
</dbReference>
<dbReference type="KEGG" id="fpn:ABE65_017285"/>
<dbReference type="InterPro" id="IPR010139">
    <property type="entry name" value="Imidazole-glycPsynth_HisH"/>
</dbReference>
<keyword evidence="7 10" id="KW-0456">Lyase</keyword>
<dbReference type="GO" id="GO:0005737">
    <property type="term" value="C:cytoplasm"/>
    <property type="evidence" value="ECO:0007669"/>
    <property type="project" value="UniProtKB-SubCell"/>
</dbReference>
<keyword evidence="5 10" id="KW-0315">Glutamine amidotransferase</keyword>
<dbReference type="UniPathway" id="UPA00031">
    <property type="reaction ID" value="UER00010"/>
</dbReference>
<dbReference type="Pfam" id="PF00117">
    <property type="entry name" value="GATase"/>
    <property type="match status" value="1"/>
</dbReference>
<evidence type="ECO:0000256" key="3">
    <source>
        <dbReference type="ARBA" id="ARBA00022605"/>
    </source>
</evidence>
<dbReference type="SUPFAM" id="SSF52317">
    <property type="entry name" value="Class I glutamine amidotransferase-like"/>
    <property type="match status" value="1"/>
</dbReference>
<evidence type="ECO:0000256" key="4">
    <source>
        <dbReference type="ARBA" id="ARBA00022801"/>
    </source>
</evidence>
<accession>A0A160IQE2</accession>
<evidence type="ECO:0000256" key="5">
    <source>
        <dbReference type="ARBA" id="ARBA00022962"/>
    </source>
</evidence>
<reference evidence="13 14" key="1">
    <citation type="submission" date="2016-04" db="EMBL/GenBank/DDBJ databases">
        <title>Complete genome sequence of Fictibacillus phosphorivorans G25-29, a strain toxic to nematodes.</title>
        <authorList>
            <person name="Zheng Z."/>
        </authorList>
    </citation>
    <scope>NUCLEOTIDE SEQUENCE [LARGE SCALE GENOMIC DNA]</scope>
    <source>
        <strain evidence="13 14">G25-29</strain>
    </source>
</reference>
<keyword evidence="14" id="KW-1185">Reference proteome</keyword>
<dbReference type="GO" id="GO:0000107">
    <property type="term" value="F:imidazoleglycerol-phosphate synthase activity"/>
    <property type="evidence" value="ECO:0007669"/>
    <property type="project" value="UniProtKB-UniRule"/>
</dbReference>
<comment type="catalytic activity">
    <reaction evidence="8 10">
        <text>5-[(5-phospho-1-deoxy-D-ribulos-1-ylimino)methylamino]-1-(5-phospho-beta-D-ribosyl)imidazole-4-carboxamide + L-glutamine = D-erythro-1-(imidazol-4-yl)glycerol 3-phosphate + 5-amino-1-(5-phospho-beta-D-ribosyl)imidazole-4-carboxamide + L-glutamate + H(+)</text>
        <dbReference type="Rhea" id="RHEA:24793"/>
        <dbReference type="ChEBI" id="CHEBI:15378"/>
        <dbReference type="ChEBI" id="CHEBI:29985"/>
        <dbReference type="ChEBI" id="CHEBI:58278"/>
        <dbReference type="ChEBI" id="CHEBI:58359"/>
        <dbReference type="ChEBI" id="CHEBI:58475"/>
        <dbReference type="ChEBI" id="CHEBI:58525"/>
        <dbReference type="EC" id="4.3.2.10"/>
    </reaction>
</comment>
<dbReference type="PROSITE" id="PS51274">
    <property type="entry name" value="GATASE_COBBQ"/>
    <property type="match status" value="1"/>
</dbReference>
<evidence type="ECO:0000256" key="2">
    <source>
        <dbReference type="ARBA" id="ARBA00011152"/>
    </source>
</evidence>
<dbReference type="EC" id="3.5.1.2" evidence="10"/>
<keyword evidence="13" id="KW-0808">Transferase</keyword>
<dbReference type="PANTHER" id="PTHR42701:SF1">
    <property type="entry name" value="IMIDAZOLE GLYCEROL PHOSPHATE SYNTHASE SUBUNIT HISH"/>
    <property type="match status" value="1"/>
</dbReference>
<comment type="subcellular location">
    <subcellularLocation>
        <location evidence="10">Cytoplasm</location>
    </subcellularLocation>
</comment>
<comment type="catalytic activity">
    <reaction evidence="9 10">
        <text>L-glutamine + H2O = L-glutamate + NH4(+)</text>
        <dbReference type="Rhea" id="RHEA:15889"/>
        <dbReference type="ChEBI" id="CHEBI:15377"/>
        <dbReference type="ChEBI" id="CHEBI:28938"/>
        <dbReference type="ChEBI" id="CHEBI:29985"/>
        <dbReference type="ChEBI" id="CHEBI:58359"/>
        <dbReference type="EC" id="3.5.1.2"/>
    </reaction>
</comment>
<evidence type="ECO:0000256" key="7">
    <source>
        <dbReference type="ARBA" id="ARBA00023239"/>
    </source>
</evidence>
<dbReference type="Gene3D" id="3.40.50.880">
    <property type="match status" value="1"/>
</dbReference>
<protein>
    <recommendedName>
        <fullName evidence="10">Imidazole glycerol phosphate synthase subunit HisH</fullName>
        <ecNumber evidence="10">4.3.2.10</ecNumber>
    </recommendedName>
    <alternativeName>
        <fullName evidence="10">IGP synthase glutaminase subunit</fullName>
        <ecNumber evidence="10">3.5.1.2</ecNumber>
    </alternativeName>
    <alternativeName>
        <fullName evidence="10">IGP synthase subunit HisH</fullName>
    </alternativeName>
    <alternativeName>
        <fullName evidence="10">ImGP synthase subunit HisH</fullName>
        <shortName evidence="10">IGPS subunit HisH</shortName>
    </alternativeName>
</protein>
<evidence type="ECO:0000256" key="8">
    <source>
        <dbReference type="ARBA" id="ARBA00047838"/>
    </source>
</evidence>
<comment type="function">
    <text evidence="10">IGPS catalyzes the conversion of PRFAR and glutamine to IGP, AICAR and glutamate. The HisH subunit catalyzes the hydrolysis of glutamine to glutamate and ammonia as part of the synthesis of IGP and AICAR. The resulting ammonia molecule is channeled to the active site of HisF.</text>
</comment>
<keyword evidence="3 10" id="KW-0028">Amino-acid biosynthesis</keyword>
<evidence type="ECO:0000259" key="12">
    <source>
        <dbReference type="Pfam" id="PF00117"/>
    </source>
</evidence>
<dbReference type="HAMAP" id="MF_00278">
    <property type="entry name" value="HisH"/>
    <property type="match status" value="1"/>
</dbReference>
<gene>
    <name evidence="10 13" type="primary">hisH</name>
    <name evidence="13" type="ORF">ABE65_017285</name>
</gene>
<dbReference type="NCBIfam" id="TIGR01855">
    <property type="entry name" value="IMP_synth_hisH"/>
    <property type="match status" value="1"/>
</dbReference>
<evidence type="ECO:0000256" key="6">
    <source>
        <dbReference type="ARBA" id="ARBA00023102"/>
    </source>
</evidence>
<dbReference type="GO" id="GO:0016829">
    <property type="term" value="F:lyase activity"/>
    <property type="evidence" value="ECO:0007669"/>
    <property type="project" value="UniProtKB-KW"/>
</dbReference>
<dbReference type="AlphaFoldDB" id="A0A160IQE2"/>
<comment type="pathway">
    <text evidence="1 10">Amino-acid biosynthesis; L-histidine biosynthesis; L-histidine from 5-phospho-alpha-D-ribose 1-diphosphate: step 5/9.</text>
</comment>
<dbReference type="PANTHER" id="PTHR42701">
    <property type="entry name" value="IMIDAZOLE GLYCEROL PHOSPHATE SYNTHASE SUBUNIT HISH"/>
    <property type="match status" value="1"/>
</dbReference>
<evidence type="ECO:0000256" key="11">
    <source>
        <dbReference type="PIRSR" id="PIRSR000495-1"/>
    </source>
</evidence>
<keyword evidence="10" id="KW-0963">Cytoplasm</keyword>
<feature type="active site" evidence="10 11">
    <location>
        <position position="188"/>
    </location>
</feature>
<dbReference type="GO" id="GO:0004359">
    <property type="term" value="F:glutaminase activity"/>
    <property type="evidence" value="ECO:0007669"/>
    <property type="project" value="UniProtKB-EC"/>
</dbReference>
<dbReference type="STRING" id="1221500.ABE65_017285"/>
<proteinExistence type="inferred from homology"/>
<dbReference type="Proteomes" id="UP000076623">
    <property type="component" value="Chromosome"/>
</dbReference>
<dbReference type="GO" id="GO:0000105">
    <property type="term" value="P:L-histidine biosynthetic process"/>
    <property type="evidence" value="ECO:0007669"/>
    <property type="project" value="UniProtKB-UniRule"/>
</dbReference>
<name>A0A160IQE2_9BACL</name>
<evidence type="ECO:0000256" key="9">
    <source>
        <dbReference type="ARBA" id="ARBA00049534"/>
    </source>
</evidence>
<dbReference type="InterPro" id="IPR029062">
    <property type="entry name" value="Class_I_gatase-like"/>
</dbReference>